<dbReference type="GO" id="GO:0050076">
    <property type="term" value="F:maleate isomerase activity"/>
    <property type="evidence" value="ECO:0007669"/>
    <property type="project" value="UniProtKB-EC"/>
</dbReference>
<dbReference type="OrthoDB" id="7477467at2"/>
<dbReference type="STRING" id="1397666.RS24_01923"/>
<protein>
    <submittedName>
        <fullName evidence="2">Maleate isomerase protein</fullName>
        <ecNumber evidence="2">5.2.1.1</ecNumber>
    </submittedName>
</protein>
<keyword evidence="3" id="KW-1185">Reference proteome</keyword>
<reference evidence="2 3" key="1">
    <citation type="journal article" date="2014" name="FEMS Microbiol. Ecol.">
        <title>Genomic differentiation among two strains of the PS1 clade isolated from geographically separated marine habitats.</title>
        <authorList>
            <person name="Jimenez-Infante F."/>
            <person name="Ngugi D.K."/>
            <person name="Alam I."/>
            <person name="Rashid M."/>
            <person name="Baalawi W."/>
            <person name="Kamau A.A."/>
            <person name="Bajic V.B."/>
            <person name="Stingl U."/>
        </authorList>
    </citation>
    <scope>NUCLEOTIDE SEQUENCE [LARGE SCALE GENOMIC DNA]</scope>
    <source>
        <strain evidence="2 3">RS24</strain>
    </source>
</reference>
<dbReference type="EMBL" id="AWXE01000004">
    <property type="protein sequence ID" value="ERL46884.1"/>
    <property type="molecule type" value="Genomic_DNA"/>
</dbReference>
<gene>
    <name evidence="2" type="ORF">RS24_01923</name>
</gene>
<proteinExistence type="predicted"/>
<evidence type="ECO:0000313" key="2">
    <source>
        <dbReference type="EMBL" id="ERL46884.1"/>
    </source>
</evidence>
<keyword evidence="1" id="KW-0472">Membrane</keyword>
<keyword evidence="2" id="KW-0413">Isomerase</keyword>
<name>U2WBF0_9PROT</name>
<keyword evidence="1" id="KW-1133">Transmembrane helix</keyword>
<sequence length="286" mass="31114">MKDIIKLASALLRHFSAVTGHIVPLIRGLSETRLSHASLGKLFALVFIINLVIQLPASLGVRMLQPQGLNAQSISGSLWDIRLKQFVYAGRQWSFGRFEIAVLPLLIGRFGGDFSLSGTDGVFKGSIKHAESDKVIFHSLDGKFSSYFQSTEINGTTIQVPVNVAFEGRKLDLDKIGTCYDGSAMLTLSTDNAVVGSLLPASLLWNGKARCTDGVIRFDLTAETSQTTKIDNIRIAGRLEAMRLKADIIVNLSMSSQNDDAILNVLRFSGFEARPDGWALQLDGGI</sequence>
<evidence type="ECO:0000256" key="1">
    <source>
        <dbReference type="SAM" id="Phobius"/>
    </source>
</evidence>
<dbReference type="RefSeq" id="WP_021777860.1">
    <property type="nucleotide sequence ID" value="NZ_AWXE01000004.1"/>
</dbReference>
<keyword evidence="1" id="KW-0812">Transmembrane</keyword>
<dbReference type="EC" id="5.2.1.1" evidence="2"/>
<evidence type="ECO:0000313" key="3">
    <source>
        <dbReference type="Proteomes" id="UP000016762"/>
    </source>
</evidence>
<accession>U2WBF0</accession>
<feature type="transmembrane region" description="Helical" evidence="1">
    <location>
        <begin position="44"/>
        <end position="64"/>
    </location>
</feature>
<comment type="caution">
    <text evidence="2">The sequence shown here is derived from an EMBL/GenBank/DDBJ whole genome shotgun (WGS) entry which is preliminary data.</text>
</comment>
<dbReference type="Proteomes" id="UP000016762">
    <property type="component" value="Unassembled WGS sequence"/>
</dbReference>
<dbReference type="AlphaFoldDB" id="U2WBF0"/>
<organism evidence="2 3">
    <name type="scientific">Candidatus Micropelagius thuwalensis</name>
    <dbReference type="NCBI Taxonomy" id="1397666"/>
    <lineage>
        <taxon>Bacteria</taxon>
        <taxon>Pseudomonadati</taxon>
        <taxon>Pseudomonadota</taxon>
        <taxon>Alphaproteobacteria</taxon>
        <taxon>PS1 clade</taxon>
        <taxon>Candidatus Micropelagius</taxon>
    </lineage>
</organism>